<evidence type="ECO:0000256" key="1">
    <source>
        <dbReference type="ARBA" id="ARBA00022723"/>
    </source>
</evidence>
<keyword evidence="3" id="KW-0862">Zinc</keyword>
<dbReference type="AlphaFoldDB" id="A0A2H1VPA1"/>
<dbReference type="EMBL" id="ODYU01003460">
    <property type="protein sequence ID" value="SOQ42272.1"/>
    <property type="molecule type" value="Genomic_DNA"/>
</dbReference>
<evidence type="ECO:0000313" key="5">
    <source>
        <dbReference type="EMBL" id="SOQ42272.1"/>
    </source>
</evidence>
<protein>
    <submittedName>
        <fullName evidence="5">SFRICE_004114</fullName>
    </submittedName>
</protein>
<name>A0A2H1VPA1_SPOFR</name>
<reference evidence="5" key="1">
    <citation type="submission" date="2016-07" db="EMBL/GenBank/DDBJ databases">
        <authorList>
            <person name="Bretaudeau A."/>
        </authorList>
    </citation>
    <scope>NUCLEOTIDE SEQUENCE</scope>
    <source>
        <strain evidence="5">Rice</strain>
        <tissue evidence="5">Whole body</tissue>
    </source>
</reference>
<feature type="domain" description="FLYWCH-type" evidence="4">
    <location>
        <begin position="17"/>
        <end position="75"/>
    </location>
</feature>
<dbReference type="GO" id="GO:0008270">
    <property type="term" value="F:zinc ion binding"/>
    <property type="evidence" value="ECO:0007669"/>
    <property type="project" value="UniProtKB-KW"/>
</dbReference>
<accession>A0A2H1VPA1</accession>
<evidence type="ECO:0000256" key="3">
    <source>
        <dbReference type="ARBA" id="ARBA00022833"/>
    </source>
</evidence>
<dbReference type="Gene3D" id="2.20.25.240">
    <property type="match status" value="1"/>
</dbReference>
<keyword evidence="1" id="KW-0479">Metal-binding</keyword>
<sequence length="80" mass="9284">MLFIVDKTRRGALLTVIISSHGIKQIIMDGHKYSFHRKNGTSLTRWRCVKQRRGCTAVLMTYDNEIVRYNTDHNHAAPIK</sequence>
<keyword evidence="2" id="KW-0863">Zinc-finger</keyword>
<dbReference type="Pfam" id="PF04500">
    <property type="entry name" value="FLYWCH"/>
    <property type="match status" value="1"/>
</dbReference>
<gene>
    <name evidence="5" type="ORF">SFRICE_004114</name>
</gene>
<evidence type="ECO:0000256" key="2">
    <source>
        <dbReference type="ARBA" id="ARBA00022771"/>
    </source>
</evidence>
<evidence type="ECO:0000259" key="4">
    <source>
        <dbReference type="Pfam" id="PF04500"/>
    </source>
</evidence>
<organism evidence="5">
    <name type="scientific">Spodoptera frugiperda</name>
    <name type="common">Fall armyworm</name>
    <dbReference type="NCBI Taxonomy" id="7108"/>
    <lineage>
        <taxon>Eukaryota</taxon>
        <taxon>Metazoa</taxon>
        <taxon>Ecdysozoa</taxon>
        <taxon>Arthropoda</taxon>
        <taxon>Hexapoda</taxon>
        <taxon>Insecta</taxon>
        <taxon>Pterygota</taxon>
        <taxon>Neoptera</taxon>
        <taxon>Endopterygota</taxon>
        <taxon>Lepidoptera</taxon>
        <taxon>Glossata</taxon>
        <taxon>Ditrysia</taxon>
        <taxon>Noctuoidea</taxon>
        <taxon>Noctuidae</taxon>
        <taxon>Amphipyrinae</taxon>
        <taxon>Spodoptera</taxon>
    </lineage>
</organism>
<proteinExistence type="predicted"/>
<dbReference type="InterPro" id="IPR007588">
    <property type="entry name" value="Znf_FLYWCH"/>
</dbReference>